<dbReference type="AlphaFoldDB" id="A0A365L0U5"/>
<dbReference type="InterPro" id="IPR051532">
    <property type="entry name" value="Ester_Hydrolysis_Enzymes"/>
</dbReference>
<proteinExistence type="predicted"/>
<comment type="caution">
    <text evidence="2">The sequence shown here is derived from an EMBL/GenBank/DDBJ whole genome shotgun (WGS) entry which is preliminary data.</text>
</comment>
<dbReference type="EMBL" id="QLZR01000002">
    <property type="protein sequence ID" value="RAZ78992.1"/>
    <property type="molecule type" value="Genomic_DNA"/>
</dbReference>
<protein>
    <submittedName>
        <fullName evidence="2">Lipolytic protein G-D-S-L family</fullName>
    </submittedName>
</protein>
<dbReference type="Proteomes" id="UP000251002">
    <property type="component" value="Unassembled WGS sequence"/>
</dbReference>
<dbReference type="PROSITE" id="PS51257">
    <property type="entry name" value="PROKAR_LIPOPROTEIN"/>
    <property type="match status" value="1"/>
</dbReference>
<dbReference type="InterPro" id="IPR036514">
    <property type="entry name" value="SGNH_hydro_sf"/>
</dbReference>
<evidence type="ECO:0000259" key="1">
    <source>
        <dbReference type="Pfam" id="PF13472"/>
    </source>
</evidence>
<keyword evidence="3" id="KW-1185">Reference proteome</keyword>
<sequence length="241" mass="26218">MSKIRMAIPMAFIIFSLIFLSACAEEDLEPMTLVALGDSITASANLVNSEQSGYPYLIGEEAGLEVHNLAVSGWQTGQVTEALREDETYQTLVKDADYIAMTIGGNDLLRILRNAQTESAGDPMIMTEIILQELSSNNVSAELGELIEEIRSLTDAKILLYNIYNPLPPSSNLHGIGESLLPQINAAYAEIAENHENVFLADAFLAYQEKQADYIIEGDIHPTEEGQAALAEIGLEALGLE</sequence>
<dbReference type="Pfam" id="PF13472">
    <property type="entry name" value="Lipase_GDSL_2"/>
    <property type="match status" value="1"/>
</dbReference>
<name>A0A365L0U5_9BACL</name>
<dbReference type="RefSeq" id="WP_112222502.1">
    <property type="nucleotide sequence ID" value="NZ_CP196859.1"/>
</dbReference>
<dbReference type="GO" id="GO:0004622">
    <property type="term" value="F:phosphatidylcholine lysophospholipase activity"/>
    <property type="evidence" value="ECO:0007669"/>
    <property type="project" value="TreeGrafter"/>
</dbReference>
<feature type="domain" description="SGNH hydrolase-type esterase" evidence="1">
    <location>
        <begin position="35"/>
        <end position="229"/>
    </location>
</feature>
<dbReference type="SUPFAM" id="SSF52266">
    <property type="entry name" value="SGNH hydrolase"/>
    <property type="match status" value="1"/>
</dbReference>
<evidence type="ECO:0000313" key="2">
    <source>
        <dbReference type="EMBL" id="RAZ78992.1"/>
    </source>
</evidence>
<evidence type="ECO:0000313" key="3">
    <source>
        <dbReference type="Proteomes" id="UP000251002"/>
    </source>
</evidence>
<dbReference type="PANTHER" id="PTHR30383:SF27">
    <property type="entry name" value="SPORE GERMINATION LIPASE LIPC"/>
    <property type="match status" value="1"/>
</dbReference>
<dbReference type="InterPro" id="IPR013830">
    <property type="entry name" value="SGNH_hydro"/>
</dbReference>
<organism evidence="2 3">
    <name type="scientific">Planococcus halotolerans</name>
    <dbReference type="NCBI Taxonomy" id="2233542"/>
    <lineage>
        <taxon>Bacteria</taxon>
        <taxon>Bacillati</taxon>
        <taxon>Bacillota</taxon>
        <taxon>Bacilli</taxon>
        <taxon>Bacillales</taxon>
        <taxon>Caryophanaceae</taxon>
        <taxon>Planococcus</taxon>
    </lineage>
</organism>
<accession>A0A365L0U5</accession>
<dbReference type="PANTHER" id="PTHR30383">
    <property type="entry name" value="THIOESTERASE 1/PROTEASE 1/LYSOPHOSPHOLIPASE L1"/>
    <property type="match status" value="1"/>
</dbReference>
<dbReference type="Gene3D" id="3.40.50.1110">
    <property type="entry name" value="SGNH hydrolase"/>
    <property type="match status" value="1"/>
</dbReference>
<gene>
    <name evidence="2" type="ORF">DP120_05075</name>
</gene>
<reference evidence="2 3" key="1">
    <citation type="submission" date="2018-06" db="EMBL/GenBank/DDBJ databases">
        <title>The draft genome sequences of strains SCU63 and S1.</title>
        <authorList>
            <person name="Gan L."/>
        </authorList>
    </citation>
    <scope>NUCLEOTIDE SEQUENCE [LARGE SCALE GENOMIC DNA]</scope>
    <source>
        <strain evidence="2 3">SCU63</strain>
    </source>
</reference>